<dbReference type="Pfam" id="PF00534">
    <property type="entry name" value="Glycos_transf_1"/>
    <property type="match status" value="1"/>
</dbReference>
<reference evidence="11 12" key="1">
    <citation type="journal article" date="2018" name="New Phytol.">
        <title>Phylogenomics of Endogonaceae and evolution of mycorrhizas within Mucoromycota.</title>
        <authorList>
            <person name="Chang Y."/>
            <person name="Desiro A."/>
            <person name="Na H."/>
            <person name="Sandor L."/>
            <person name="Lipzen A."/>
            <person name="Clum A."/>
            <person name="Barry K."/>
            <person name="Grigoriev I.V."/>
            <person name="Martin F.M."/>
            <person name="Stajich J.E."/>
            <person name="Smith M.E."/>
            <person name="Bonito G."/>
            <person name="Spatafora J.W."/>
        </authorList>
    </citation>
    <scope>NUCLEOTIDE SEQUENCE [LARGE SCALE GENOMIC DNA]</scope>
    <source>
        <strain evidence="11 12">GMNB39</strain>
    </source>
</reference>
<sequence length="365" mass="40653">MVSDFFYPNMGGVESHLYQLSQRLIQRGHKVVIITHAYGNRTGVRYVTNGLKVYYVPLTVIYAQATLPTIYGFFPIFRAVVIRERIDIVHGHGAFSSLCHEAILHGRTMGLKACFTDHSLFGFADASSILTNKLLKFTLSDVDHVICVSHTRWVAGRDTLITTYMQVKRLERLCHGRLGTVEEKSPHPSRLLSCVRDHSKENTVLRAALTPQHVSVIPNAIVASQFKPDPSAADPNHITIIVISRLVYRKGMDLLVAIIPRICAMHPKVRFVVGGDGPKRIDLEQMREKHLLHDRVDLVGSVKHHEVRDVLVQGHIFLNTSLTEAFCIAIVEAACAGLLVVSTKVGGVPEVLPSHMINFAKPEED</sequence>
<keyword evidence="5" id="KW-0328">Glycosyltransferase</keyword>
<evidence type="ECO:0000256" key="6">
    <source>
        <dbReference type="ARBA" id="ARBA00022679"/>
    </source>
</evidence>
<dbReference type="PANTHER" id="PTHR45871:SF1">
    <property type="entry name" value="PHOSPHATIDYLINOSITOL N-ACETYLGLUCOSAMINYLTRANSFERASE SUBUNIT A"/>
    <property type="match status" value="1"/>
</dbReference>
<name>A0A433D870_9FUNG</name>
<evidence type="ECO:0000256" key="1">
    <source>
        <dbReference type="ARBA" id="ARBA00003265"/>
    </source>
</evidence>
<dbReference type="InterPro" id="IPR001296">
    <property type="entry name" value="Glyco_trans_1"/>
</dbReference>
<organism evidence="11 12">
    <name type="scientific">Jimgerdemannia flammicorona</name>
    <dbReference type="NCBI Taxonomy" id="994334"/>
    <lineage>
        <taxon>Eukaryota</taxon>
        <taxon>Fungi</taxon>
        <taxon>Fungi incertae sedis</taxon>
        <taxon>Mucoromycota</taxon>
        <taxon>Mucoromycotina</taxon>
        <taxon>Endogonomycetes</taxon>
        <taxon>Endogonales</taxon>
        <taxon>Endogonaceae</taxon>
        <taxon>Jimgerdemannia</taxon>
    </lineage>
</organism>
<dbReference type="Gene3D" id="3.40.50.2000">
    <property type="entry name" value="Glycogen Phosphorylase B"/>
    <property type="match status" value="2"/>
</dbReference>
<dbReference type="UniPathway" id="UPA00196"/>
<evidence type="ECO:0000256" key="2">
    <source>
        <dbReference type="ARBA" id="ARBA00004687"/>
    </source>
</evidence>
<dbReference type="EMBL" id="RBNI01005007">
    <property type="protein sequence ID" value="RUP47054.1"/>
    <property type="molecule type" value="Genomic_DNA"/>
</dbReference>
<comment type="function">
    <text evidence="1">Catalytic subunit in the complex catalyzing the transfer of N-acetylglucosamine from UDP-N-acetylglucosamine to phosphatidylinositol, the first step of GPI biosynthesis.</text>
</comment>
<dbReference type="EC" id="2.4.1.198" evidence="3"/>
<dbReference type="FunFam" id="3.40.50.2000:FF:000026">
    <property type="entry name" value="Phosphatidylinositol N-acetylglucosaminyltransferase subunit A"/>
    <property type="match status" value="1"/>
</dbReference>
<dbReference type="Proteomes" id="UP000268093">
    <property type="component" value="Unassembled WGS sequence"/>
</dbReference>
<dbReference type="InterPro" id="IPR039507">
    <property type="entry name" value="PIG-A/GPI3"/>
</dbReference>
<gene>
    <name evidence="11" type="ORF">BC936DRAFT_146179</name>
</gene>
<protein>
    <recommendedName>
        <fullName evidence="8">Phosphatidylinositol N-acetylglucosaminyltransferase GPI3 subunit</fullName>
        <ecNumber evidence="3">2.4.1.198</ecNumber>
    </recommendedName>
    <alternativeName>
        <fullName evidence="7">GlcNAc-PI synthesis protein</fullName>
    </alternativeName>
</protein>
<dbReference type="AlphaFoldDB" id="A0A433D870"/>
<evidence type="ECO:0000256" key="5">
    <source>
        <dbReference type="ARBA" id="ARBA00022676"/>
    </source>
</evidence>
<evidence type="ECO:0000313" key="11">
    <source>
        <dbReference type="EMBL" id="RUP47054.1"/>
    </source>
</evidence>
<comment type="caution">
    <text evidence="11">The sequence shown here is derived from an EMBL/GenBank/DDBJ whole genome shotgun (WGS) entry which is preliminary data.</text>
</comment>
<comment type="pathway">
    <text evidence="2">Glycolipid biosynthesis; glycosylphosphatidylinositol-anchor biosynthesis.</text>
</comment>
<feature type="domain" description="Glycosyl transferase family 1" evidence="9">
    <location>
        <begin position="229"/>
        <end position="352"/>
    </location>
</feature>
<dbReference type="OrthoDB" id="734129at2759"/>
<dbReference type="GO" id="GO:0006506">
    <property type="term" value="P:GPI anchor biosynthetic process"/>
    <property type="evidence" value="ECO:0007669"/>
    <property type="project" value="UniProtKB-UniPathway"/>
</dbReference>
<dbReference type="SUPFAM" id="SSF53756">
    <property type="entry name" value="UDP-Glycosyltransferase/glycogen phosphorylase"/>
    <property type="match status" value="1"/>
</dbReference>
<accession>A0A433D870</accession>
<dbReference type="InterPro" id="IPR013234">
    <property type="entry name" value="PIGA_GPI_anchor_biosynthesis"/>
</dbReference>
<proteinExistence type="predicted"/>
<keyword evidence="12" id="KW-1185">Reference proteome</keyword>
<keyword evidence="6" id="KW-0808">Transferase</keyword>
<evidence type="ECO:0000259" key="9">
    <source>
        <dbReference type="Pfam" id="PF00534"/>
    </source>
</evidence>
<dbReference type="GO" id="GO:0017176">
    <property type="term" value="F:phosphatidylinositol N-acetylglucosaminyltransferase activity"/>
    <property type="evidence" value="ECO:0007669"/>
    <property type="project" value="UniProtKB-EC"/>
</dbReference>
<evidence type="ECO:0000313" key="12">
    <source>
        <dbReference type="Proteomes" id="UP000268093"/>
    </source>
</evidence>
<keyword evidence="4" id="KW-0337">GPI-anchor biosynthesis</keyword>
<evidence type="ECO:0000259" key="10">
    <source>
        <dbReference type="Pfam" id="PF08288"/>
    </source>
</evidence>
<dbReference type="CDD" id="cd03796">
    <property type="entry name" value="GT4_PIG-A-like"/>
    <property type="match status" value="1"/>
</dbReference>
<evidence type="ECO:0000256" key="8">
    <source>
        <dbReference type="ARBA" id="ARBA00068617"/>
    </source>
</evidence>
<dbReference type="GO" id="GO:0000506">
    <property type="term" value="C:glycosylphosphatidylinositol-N-acetylglucosaminyltransferase (GPI-GnT) complex"/>
    <property type="evidence" value="ECO:0007669"/>
    <property type="project" value="InterPro"/>
</dbReference>
<evidence type="ECO:0000256" key="7">
    <source>
        <dbReference type="ARBA" id="ARBA00032160"/>
    </source>
</evidence>
<dbReference type="Pfam" id="PF08288">
    <property type="entry name" value="PIGA"/>
    <property type="match status" value="1"/>
</dbReference>
<dbReference type="PANTHER" id="PTHR45871">
    <property type="entry name" value="N-ACETYLGLUCOSAMINYL-PHOSPHATIDYLINOSITOL BIOSYNTHETIC PROTEIN"/>
    <property type="match status" value="1"/>
</dbReference>
<evidence type="ECO:0000256" key="3">
    <source>
        <dbReference type="ARBA" id="ARBA00012420"/>
    </source>
</evidence>
<evidence type="ECO:0000256" key="4">
    <source>
        <dbReference type="ARBA" id="ARBA00022502"/>
    </source>
</evidence>
<feature type="non-terminal residue" evidence="11">
    <location>
        <position position="365"/>
    </location>
</feature>
<feature type="domain" description="PIGA GPI anchor biosynthesis" evidence="10">
    <location>
        <begin position="36"/>
        <end position="125"/>
    </location>
</feature>